<dbReference type="EC" id="3.2.1.18" evidence="7"/>
<evidence type="ECO:0000256" key="19">
    <source>
        <dbReference type="ARBA" id="ARBA00023295"/>
    </source>
</evidence>
<keyword evidence="16" id="KW-0325">Glycoprotein</keyword>
<keyword evidence="20" id="KW-0968">Cytoplasmic vesicle</keyword>
<feature type="non-terminal residue" evidence="27">
    <location>
        <position position="1"/>
    </location>
</feature>
<comment type="miscellaneous">
    <text evidence="27">The sequence shown here is derived from an EMBL/GenBank/DDBJ third party annotation (TPA) entry.</text>
</comment>
<comment type="similarity">
    <text evidence="6">Belongs to the glycosyl hydrolase 33 family.</text>
</comment>
<dbReference type="InterPro" id="IPR036278">
    <property type="entry name" value="Sialidase_sf"/>
</dbReference>
<feature type="domain" description="Sialidase" evidence="26">
    <location>
        <begin position="67"/>
        <end position="350"/>
    </location>
</feature>
<keyword evidence="14" id="KW-0443">Lipid metabolism</keyword>
<dbReference type="GO" id="GO:0043202">
    <property type="term" value="C:lysosomal lumen"/>
    <property type="evidence" value="ECO:0007669"/>
    <property type="project" value="UniProtKB-SubCell"/>
</dbReference>
<evidence type="ECO:0000256" key="9">
    <source>
        <dbReference type="ARBA" id="ARBA00022553"/>
    </source>
</evidence>
<dbReference type="GO" id="GO:0006689">
    <property type="term" value="P:ganglioside catabolic process"/>
    <property type="evidence" value="ECO:0007669"/>
    <property type="project" value="TreeGrafter"/>
</dbReference>
<dbReference type="Pfam" id="PF13088">
    <property type="entry name" value="BNR_2"/>
    <property type="match status" value="1"/>
</dbReference>
<evidence type="ECO:0000256" key="3">
    <source>
        <dbReference type="ARBA" id="ARBA00004227"/>
    </source>
</evidence>
<dbReference type="GO" id="GO:0004308">
    <property type="term" value="F:exo-alpha-sialidase activity"/>
    <property type="evidence" value="ECO:0007669"/>
    <property type="project" value="UniProtKB-EC"/>
</dbReference>
<keyword evidence="10" id="KW-0732">Signal</keyword>
<accession>K0Q5Y5</accession>
<evidence type="ECO:0000256" key="8">
    <source>
        <dbReference type="ARBA" id="ARBA00022475"/>
    </source>
</evidence>
<evidence type="ECO:0000256" key="22">
    <source>
        <dbReference type="ARBA" id="ARBA00038519"/>
    </source>
</evidence>
<comment type="catalytic activity">
    <reaction evidence="1">
        <text>Hydrolysis of alpha-(2-&gt;3)-, alpha-(2-&gt;6)-, alpha-(2-&gt;8)- glycosidic linkages of terminal sialic acid residues in oligosaccharides, glycoproteins, glycolipids, colominic acid and synthetic substrates.</text>
        <dbReference type="EC" id="3.2.1.18"/>
    </reaction>
</comment>
<protein>
    <recommendedName>
        <fullName evidence="23">Sialidase-1</fullName>
        <ecNumber evidence="7">3.2.1.18</ecNumber>
    </recommendedName>
    <alternativeName>
        <fullName evidence="25">Lysosomal sialidase</fullName>
    </alternativeName>
    <alternativeName>
        <fullName evidence="24">N-acetyl-alpha-neuraminidase 1</fullName>
    </alternativeName>
</protein>
<evidence type="ECO:0000256" key="1">
    <source>
        <dbReference type="ARBA" id="ARBA00000427"/>
    </source>
</evidence>
<dbReference type="PANTHER" id="PTHR10628:SF25">
    <property type="entry name" value="SIALIDASE-1"/>
    <property type="match status" value="1"/>
</dbReference>
<evidence type="ECO:0000256" key="17">
    <source>
        <dbReference type="ARBA" id="ARBA00023228"/>
    </source>
</evidence>
<dbReference type="GO" id="GO:0009313">
    <property type="term" value="P:oligosaccharide catabolic process"/>
    <property type="evidence" value="ECO:0007669"/>
    <property type="project" value="TreeGrafter"/>
</dbReference>
<evidence type="ECO:0000256" key="21">
    <source>
        <dbReference type="ARBA" id="ARBA00037235"/>
    </source>
</evidence>
<evidence type="ECO:0000256" key="16">
    <source>
        <dbReference type="ARBA" id="ARBA00023180"/>
    </source>
</evidence>
<evidence type="ECO:0000256" key="6">
    <source>
        <dbReference type="ARBA" id="ARBA00009348"/>
    </source>
</evidence>
<dbReference type="AlphaFoldDB" id="K0Q5Y5"/>
<evidence type="ECO:0000313" key="27">
    <source>
        <dbReference type="EMBL" id="DAA35217.1"/>
    </source>
</evidence>
<keyword evidence="12" id="KW-0378">Hydrolase</keyword>
<keyword evidence="19" id="KW-0326">Glycosidase</keyword>
<dbReference type="GO" id="GO:0005765">
    <property type="term" value="C:lysosomal membrane"/>
    <property type="evidence" value="ECO:0007669"/>
    <property type="project" value="UniProtKB-SubCell"/>
</dbReference>
<dbReference type="InterPro" id="IPR026856">
    <property type="entry name" value="Sialidase_fam"/>
</dbReference>
<evidence type="ECO:0000256" key="5">
    <source>
        <dbReference type="ARBA" id="ARBA00004541"/>
    </source>
</evidence>
<comment type="subunit">
    <text evidence="22">Interacts with cathepsin A (protective protein), beta-galactosidase and N-acetylgalactosamine-6-sulfate sulfatase in a multienzyme complex.</text>
</comment>
<sequence>AESTSCLNRLLNKIRLLLEVHNFKIVKSLIEVNVNPRILEEQLLWQRKATGEVNTFRIPIITDTPKGNLIAAAEARKYSYSDKGAKFIAIRRSTDKGFTWSPSEFVADDGSTADGLNLGAVVADHEEGVLFIMYVRCAHHLKCAVSSTMLISSTDDGITWSRPINISRQVGTDAFAPGPGYGIQKRHEPRKGRLIVCGHGMLLADGVFCLLSDDHGKTWFNGGVMKSIPYKQKKAAGDFNPDECQPYELPDGSVVVNARNQNFYHCHCRIVMQSFDGGETFPIENLYFDKSLIDPAVAAGAVLKNQVVFFTNPASGSKRINLTLRWSYNNGTTWPESLLIWPGPSGYSVMAKLDSDIEDNNYVYILFEKGQVDTTESISFVKVQLYTPVSGQL</sequence>
<keyword evidence="18" id="KW-0119">Carbohydrate metabolism</keyword>
<dbReference type="FunFam" id="2.120.10.10:FF:000003">
    <property type="entry name" value="Neuraminidase 1"/>
    <property type="match status" value="1"/>
</dbReference>
<reference evidence="27" key="4">
    <citation type="journal article" date="2007" name="Biochem. J.">
        <title>Molecular cloning and biochemical characterization of sialidases from zebrafish (Danio rerio).</title>
        <authorList>
            <person name="Manzoni M."/>
            <person name="Colombi P."/>
            <person name="Papini N."/>
            <person name="Rubaga L."/>
            <person name="Tiso N."/>
            <person name="Preti A."/>
            <person name="Venerando B."/>
            <person name="Tettamanti G."/>
            <person name="Bresciani R."/>
            <person name="Argenton F."/>
            <person name="Borsani G."/>
            <person name="Monti E."/>
        </authorList>
    </citation>
    <scope>NUCLEOTIDE SEQUENCE</scope>
</reference>
<keyword evidence="8" id="KW-1003">Cell membrane</keyword>
<name>K0Q5Y5_PETMA</name>
<evidence type="ECO:0000256" key="24">
    <source>
        <dbReference type="ARBA" id="ARBA00041332"/>
    </source>
</evidence>
<reference evidence="27" key="1">
    <citation type="journal article" date="1999" name="Genomics">
        <title>Cloning and characterization of NEU2, a human gene homologous to rodent soluble sialidases.</title>
        <authorList>
            <person name="Monti E."/>
            <person name="Preti A."/>
            <person name="Rossi E."/>
            <person name="Ballabio A."/>
            <person name="Borsani G."/>
        </authorList>
    </citation>
    <scope>NUCLEOTIDE SEQUENCE</scope>
</reference>
<dbReference type="CDD" id="cd15482">
    <property type="entry name" value="Sialidase_non-viral"/>
    <property type="match status" value="1"/>
</dbReference>
<keyword evidence="17" id="KW-0458">Lysosome</keyword>
<keyword evidence="9" id="KW-0597">Phosphoprotein</keyword>
<evidence type="ECO:0000256" key="2">
    <source>
        <dbReference type="ARBA" id="ARBA00004207"/>
    </source>
</evidence>
<evidence type="ECO:0000256" key="20">
    <source>
        <dbReference type="ARBA" id="ARBA00023329"/>
    </source>
</evidence>
<dbReference type="Gene3D" id="2.120.10.10">
    <property type="match status" value="1"/>
</dbReference>
<evidence type="ECO:0000259" key="26">
    <source>
        <dbReference type="Pfam" id="PF13088"/>
    </source>
</evidence>
<dbReference type="SUPFAM" id="SSF50939">
    <property type="entry name" value="Sialidases"/>
    <property type="match status" value="1"/>
</dbReference>
<organism evidence="27">
    <name type="scientific">Petromyzon marinus</name>
    <name type="common">Sea lamprey</name>
    <dbReference type="NCBI Taxonomy" id="7757"/>
    <lineage>
        <taxon>Eukaryota</taxon>
        <taxon>Metazoa</taxon>
        <taxon>Chordata</taxon>
        <taxon>Craniata</taxon>
        <taxon>Vertebrata</taxon>
        <taxon>Cyclostomata</taxon>
        <taxon>Hyperoartia</taxon>
        <taxon>Petromyzontiformes</taxon>
        <taxon>Petromyzontidae</taxon>
        <taxon>Petromyzon</taxon>
    </lineage>
</organism>
<evidence type="ECO:0000256" key="4">
    <source>
        <dbReference type="ARBA" id="ARBA00004236"/>
    </source>
</evidence>
<evidence type="ECO:0000256" key="11">
    <source>
        <dbReference type="ARBA" id="ARBA00022737"/>
    </source>
</evidence>
<evidence type="ECO:0000256" key="18">
    <source>
        <dbReference type="ARBA" id="ARBA00023277"/>
    </source>
</evidence>
<evidence type="ECO:0000256" key="13">
    <source>
        <dbReference type="ARBA" id="ARBA00022963"/>
    </source>
</evidence>
<keyword evidence="15" id="KW-0472">Membrane</keyword>
<evidence type="ECO:0000256" key="7">
    <source>
        <dbReference type="ARBA" id="ARBA00012733"/>
    </source>
</evidence>
<evidence type="ECO:0000256" key="14">
    <source>
        <dbReference type="ARBA" id="ARBA00023098"/>
    </source>
</evidence>
<reference evidence="27" key="5">
    <citation type="journal article" date="2011" name="BMC Biochem.">
        <title>Gallus gallus NEU3 sialidase as model to study protein evolution mechanism based on rapid evolving loops.</title>
        <authorList>
            <person name="Giacopuzzi E."/>
            <person name="Barlati S."/>
            <person name="Preti A."/>
            <person name="Venerando B."/>
            <person name="Monti E."/>
            <person name="Borsani G."/>
            <person name="Bresciani R."/>
        </authorList>
    </citation>
    <scope>NUCLEOTIDE SEQUENCE</scope>
</reference>
<reference evidence="27" key="2">
    <citation type="journal article" date="2000" name="Biochem. J.">
        <title>Identification and expression of NEU3, a novel human sialidase associated to the plasma membrane.</title>
        <authorList>
            <person name="Monti E."/>
            <person name="Bassi M.T."/>
            <person name="Papini N."/>
            <person name="Riboni M."/>
            <person name="Manzoni M."/>
            <person name="Venerando B."/>
            <person name="Croci G."/>
            <person name="Preti A."/>
            <person name="Ballabio A."/>
            <person name="Tettamanti G."/>
            <person name="Borsani G."/>
        </authorList>
    </citation>
    <scope>NUCLEOTIDE SEQUENCE</scope>
</reference>
<evidence type="ECO:0000256" key="10">
    <source>
        <dbReference type="ARBA" id="ARBA00022729"/>
    </source>
</evidence>
<dbReference type="EMBL" id="BK008530">
    <property type="protein sequence ID" value="DAA35217.1"/>
    <property type="molecule type" value="mRNA"/>
</dbReference>
<keyword evidence="11" id="KW-0677">Repeat</keyword>
<proteinExistence type="evidence at transcript level"/>
<comment type="function">
    <text evidence="21">Catalyzes the removal of sialic acid (N-acetylneuraminic acid) moieties from glycoproteins and glycolipids. To be active, it is strictly dependent on its presence in the multienzyme complex. Appears to have a preference for alpha 2-3 and alpha 2-6 sialyl linkage.</text>
</comment>
<dbReference type="InterPro" id="IPR011040">
    <property type="entry name" value="Sialidase"/>
</dbReference>
<reference evidence="27" key="6">
    <citation type="journal article" date="2012" name="PLoS ONE">
        <title>New insights on the sialidase protein family revealed by a phylogenetic analysis in metazoa.</title>
        <authorList>
            <person name="Giacopuzzi E."/>
            <person name="Bresciani R."/>
            <person name="Schauer R."/>
            <person name="Monti E."/>
            <person name="Borsani G."/>
        </authorList>
    </citation>
    <scope>NUCLEOTIDE SEQUENCE</scope>
</reference>
<reference evidence="27" key="3">
    <citation type="journal article" date="2004" name="Genomics">
        <title>Molecular cloning and characterization of NEU4, the fourth member of the human sialidase gene family.</title>
        <authorList>
            <person name="Monti E."/>
            <person name="Bassi M.T."/>
            <person name="Bresciani R."/>
            <person name="Civini S."/>
            <person name="Croci G.L."/>
            <person name="Papini N."/>
            <person name="Riboni M."/>
            <person name="Zanchetti G."/>
            <person name="Ballabio A."/>
            <person name="Preti A."/>
            <person name="Tettamanti G."/>
            <person name="Venerando B."/>
            <person name="Borsani G."/>
        </authorList>
    </citation>
    <scope>NUCLEOTIDE SEQUENCE</scope>
</reference>
<evidence type="ECO:0000256" key="15">
    <source>
        <dbReference type="ARBA" id="ARBA00023136"/>
    </source>
</evidence>
<dbReference type="GO" id="GO:0005886">
    <property type="term" value="C:plasma membrane"/>
    <property type="evidence" value="ECO:0007669"/>
    <property type="project" value="UniProtKB-SubCell"/>
</dbReference>
<evidence type="ECO:0000256" key="23">
    <source>
        <dbReference type="ARBA" id="ARBA00040509"/>
    </source>
</evidence>
<dbReference type="PANTHER" id="PTHR10628">
    <property type="entry name" value="SIALIDASE"/>
    <property type="match status" value="1"/>
</dbReference>
<dbReference type="GO" id="GO:0031410">
    <property type="term" value="C:cytoplasmic vesicle"/>
    <property type="evidence" value="ECO:0007669"/>
    <property type="project" value="UniProtKB-SubCell"/>
</dbReference>
<evidence type="ECO:0000256" key="12">
    <source>
        <dbReference type="ARBA" id="ARBA00022801"/>
    </source>
</evidence>
<keyword evidence="13" id="KW-0442">Lipid degradation</keyword>
<evidence type="ECO:0000256" key="25">
    <source>
        <dbReference type="ARBA" id="ARBA00041413"/>
    </source>
</evidence>
<comment type="subcellular location">
    <subcellularLocation>
        <location evidence="4">Cell membrane</location>
    </subcellularLocation>
    <subcellularLocation>
        <location evidence="5">Cytoplasmic vesicle</location>
    </subcellularLocation>
    <subcellularLocation>
        <location evidence="3">Lysosome lumen</location>
    </subcellularLocation>
    <subcellularLocation>
        <location evidence="2">Lysosome membrane</location>
        <topology evidence="2">Peripheral membrane protein</topology>
        <orientation evidence="2">Lumenal side</orientation>
    </subcellularLocation>
</comment>